<keyword evidence="2" id="KW-1185">Reference proteome</keyword>
<protein>
    <submittedName>
        <fullName evidence="1">DUF960 family protein</fullName>
    </submittedName>
</protein>
<reference evidence="1 2" key="1">
    <citation type="submission" date="2024-09" db="EMBL/GenBank/DDBJ databases">
        <authorList>
            <person name="Sun Q."/>
            <person name="Mori K."/>
        </authorList>
    </citation>
    <scope>NUCLEOTIDE SEQUENCE [LARGE SCALE GENOMIC DNA]</scope>
    <source>
        <strain evidence="1 2">TBRC 4575</strain>
    </source>
</reference>
<accession>A0ABV6K3P6</accession>
<dbReference type="Proteomes" id="UP001589855">
    <property type="component" value="Unassembled WGS sequence"/>
</dbReference>
<gene>
    <name evidence="1" type="ORF">ACFFGS_08150</name>
</gene>
<name>A0ABV6K3P6_9LACO</name>
<evidence type="ECO:0000313" key="2">
    <source>
        <dbReference type="Proteomes" id="UP001589855"/>
    </source>
</evidence>
<dbReference type="Gene3D" id="3.10.450.150">
    <property type="entry name" value="enterococcus faecalis protein"/>
    <property type="match status" value="1"/>
</dbReference>
<dbReference type="Pfam" id="PF06124">
    <property type="entry name" value="DUF960"/>
    <property type="match status" value="1"/>
</dbReference>
<sequence length="102" mass="11546">MFEAREERFATLGLAAKLPSAVIDGIWDVIDQDLTGVVRLGAVLQFALIERSDRLTVVFDDRHQSILEFDLPIDYQDQFPEMVAVLDDGQYQTMMLLSELAV</sequence>
<dbReference type="RefSeq" id="WP_137645319.1">
    <property type="nucleotide sequence ID" value="NZ_BAABRM010000015.1"/>
</dbReference>
<proteinExistence type="predicted"/>
<dbReference type="EMBL" id="JBHLUK010000066">
    <property type="protein sequence ID" value="MFC0424086.1"/>
    <property type="molecule type" value="Genomic_DNA"/>
</dbReference>
<evidence type="ECO:0000313" key="1">
    <source>
        <dbReference type="EMBL" id="MFC0424086.1"/>
    </source>
</evidence>
<comment type="caution">
    <text evidence="1">The sequence shown here is derived from an EMBL/GenBank/DDBJ whole genome shotgun (WGS) entry which is preliminary data.</text>
</comment>
<dbReference type="InterPro" id="IPR009303">
    <property type="entry name" value="DUF960"/>
</dbReference>
<organism evidence="1 2">
    <name type="scientific">Lactiplantibacillus plajomi</name>
    <dbReference type="NCBI Taxonomy" id="1457217"/>
    <lineage>
        <taxon>Bacteria</taxon>
        <taxon>Bacillati</taxon>
        <taxon>Bacillota</taxon>
        <taxon>Bacilli</taxon>
        <taxon>Lactobacillales</taxon>
        <taxon>Lactobacillaceae</taxon>
        <taxon>Lactiplantibacillus</taxon>
    </lineage>
</organism>